<dbReference type="KEGG" id="clec:106673926"/>
<dbReference type="Proteomes" id="UP000494040">
    <property type="component" value="Unassembled WGS sequence"/>
</dbReference>
<dbReference type="GO" id="GO:0033211">
    <property type="term" value="P:adiponectin-activated signaling pathway"/>
    <property type="evidence" value="ECO:0007669"/>
    <property type="project" value="TreeGrafter"/>
</dbReference>
<dbReference type="OMA" id="GQSHNWM"/>
<dbReference type="GeneID" id="106673926"/>
<feature type="transmembrane region" description="Helical" evidence="8">
    <location>
        <begin position="115"/>
        <end position="136"/>
    </location>
</feature>
<feature type="transmembrane region" description="Helical" evidence="8">
    <location>
        <begin position="182"/>
        <end position="201"/>
    </location>
</feature>
<dbReference type="GO" id="GO:0038023">
    <property type="term" value="F:signaling receptor activity"/>
    <property type="evidence" value="ECO:0007669"/>
    <property type="project" value="TreeGrafter"/>
</dbReference>
<feature type="transmembrane region" description="Helical" evidence="8">
    <location>
        <begin position="274"/>
        <end position="292"/>
    </location>
</feature>
<dbReference type="OrthoDB" id="5585746at2759"/>
<feature type="compositionally biased region" description="Basic and acidic residues" evidence="7">
    <location>
        <begin position="20"/>
        <end position="38"/>
    </location>
</feature>
<dbReference type="EnsemblMetazoa" id="XM_014406318.2">
    <property type="protein sequence ID" value="XP_014261804.1"/>
    <property type="gene ID" value="LOC106673926"/>
</dbReference>
<evidence type="ECO:0000256" key="4">
    <source>
        <dbReference type="ARBA" id="ARBA00022989"/>
    </source>
</evidence>
<keyword evidence="6" id="KW-0862">Zinc</keyword>
<evidence type="ECO:0000256" key="5">
    <source>
        <dbReference type="ARBA" id="ARBA00023136"/>
    </source>
</evidence>
<keyword evidence="4 8" id="KW-1133">Transmembrane helix</keyword>
<feature type="region of interest" description="Disordered" evidence="7">
    <location>
        <begin position="20"/>
        <end position="42"/>
    </location>
</feature>
<evidence type="ECO:0000256" key="7">
    <source>
        <dbReference type="SAM" id="MobiDB-lite"/>
    </source>
</evidence>
<keyword evidence="3 8" id="KW-0812">Transmembrane</keyword>
<feature type="transmembrane region" description="Helical" evidence="8">
    <location>
        <begin position="213"/>
        <end position="231"/>
    </location>
</feature>
<sequence length="346" mass="39922">MPGNDVTKGIIESLALAVKGESEKARTTEEREQTKDTDDLNIQSKPSIKEVVEQDSLNDLSEEVFTEFKQPFGYEELPEWLRSNEYVRHGYRHQIKSVVACFKTIFSRHNETGNIWTHLIGTLMFSVYLVGFAYQYLGIIPFLDYLAIMFFFVGAILCFFLSTLYHTLMCHSEALVNAFARLDYIGINILITCSHIPWIYYSFYCRKRIRNTYVATLLLSSVLIALCSLYDRFGEADSRGFRSGIFGCFAVFSIIPAIHLVYLDGLQLAYNQAALGWLMLMFSVYFVGATLYTSRFPERYRPGYFDIFFQSHQLMHVCTVLGSYLHMHVIHKLMSYRMETGPCIVD</sequence>
<reference evidence="9" key="1">
    <citation type="submission" date="2022-01" db="UniProtKB">
        <authorList>
            <consortium name="EnsemblMetazoa"/>
        </authorList>
    </citation>
    <scope>IDENTIFICATION</scope>
</reference>
<dbReference type="PANTHER" id="PTHR20855:SF52">
    <property type="entry name" value="ADIPONECTIN RECEPTOR PROTEIN"/>
    <property type="match status" value="1"/>
</dbReference>
<dbReference type="RefSeq" id="XP_014261804.1">
    <property type="nucleotide sequence ID" value="XM_014406318.2"/>
</dbReference>
<feature type="binding site" evidence="6">
    <location>
        <position position="312"/>
    </location>
    <ligand>
        <name>Zn(2+)</name>
        <dbReference type="ChEBI" id="CHEBI:29105"/>
    </ligand>
</feature>
<protein>
    <recommendedName>
        <fullName evidence="11">Adiponectin receptor</fullName>
    </recommendedName>
</protein>
<evidence type="ECO:0000256" key="8">
    <source>
        <dbReference type="SAM" id="Phobius"/>
    </source>
</evidence>
<feature type="binding site" evidence="6">
    <location>
        <position position="166"/>
    </location>
    <ligand>
        <name>Zn(2+)</name>
        <dbReference type="ChEBI" id="CHEBI:29105"/>
    </ligand>
</feature>
<dbReference type="InterPro" id="IPR004254">
    <property type="entry name" value="AdipoR/HlyIII-related"/>
</dbReference>
<keyword evidence="6" id="KW-0479">Metal-binding</keyword>
<dbReference type="PANTHER" id="PTHR20855">
    <property type="entry name" value="ADIPOR/PROGESTIN RECEPTOR-RELATED"/>
    <property type="match status" value="1"/>
</dbReference>
<comment type="similarity">
    <text evidence="2">Belongs to the ADIPOR family.</text>
</comment>
<dbReference type="GO" id="GO:0005886">
    <property type="term" value="C:plasma membrane"/>
    <property type="evidence" value="ECO:0007669"/>
    <property type="project" value="TreeGrafter"/>
</dbReference>
<evidence type="ECO:0008006" key="11">
    <source>
        <dbReference type="Google" id="ProtNLM"/>
    </source>
</evidence>
<dbReference type="GO" id="GO:0046872">
    <property type="term" value="F:metal ion binding"/>
    <property type="evidence" value="ECO:0007669"/>
    <property type="project" value="UniProtKB-KW"/>
</dbReference>
<evidence type="ECO:0000256" key="1">
    <source>
        <dbReference type="ARBA" id="ARBA00004141"/>
    </source>
</evidence>
<evidence type="ECO:0000256" key="2">
    <source>
        <dbReference type="ARBA" id="ARBA00007018"/>
    </source>
</evidence>
<proteinExistence type="inferred from homology"/>
<name>A0A8I6SA21_CIMLE</name>
<accession>A0A8I6SA21</accession>
<evidence type="ECO:0000256" key="3">
    <source>
        <dbReference type="ARBA" id="ARBA00022692"/>
    </source>
</evidence>
<evidence type="ECO:0000313" key="10">
    <source>
        <dbReference type="Proteomes" id="UP000494040"/>
    </source>
</evidence>
<evidence type="ECO:0000256" key="6">
    <source>
        <dbReference type="PIRSR" id="PIRSR604254-1"/>
    </source>
</evidence>
<feature type="transmembrane region" description="Helical" evidence="8">
    <location>
        <begin position="243"/>
        <end position="262"/>
    </location>
</feature>
<dbReference type="Pfam" id="PF03006">
    <property type="entry name" value="HlyIII"/>
    <property type="match status" value="1"/>
</dbReference>
<dbReference type="AlphaFoldDB" id="A0A8I6SA21"/>
<keyword evidence="5 8" id="KW-0472">Membrane</keyword>
<comment type="subcellular location">
    <subcellularLocation>
        <location evidence="1">Membrane</location>
        <topology evidence="1">Multi-pass membrane protein</topology>
    </subcellularLocation>
</comment>
<feature type="transmembrane region" description="Helical" evidence="8">
    <location>
        <begin position="142"/>
        <end position="161"/>
    </location>
</feature>
<evidence type="ECO:0000313" key="9">
    <source>
        <dbReference type="EnsemblMetazoa" id="XP_014261804.1"/>
    </source>
</evidence>
<feature type="binding site" evidence="6">
    <location>
        <position position="316"/>
    </location>
    <ligand>
        <name>Zn(2+)</name>
        <dbReference type="ChEBI" id="CHEBI:29105"/>
    </ligand>
</feature>
<keyword evidence="10" id="KW-1185">Reference proteome</keyword>
<organism evidence="9 10">
    <name type="scientific">Cimex lectularius</name>
    <name type="common">Bed bug</name>
    <name type="synonym">Acanthia lectularia</name>
    <dbReference type="NCBI Taxonomy" id="79782"/>
    <lineage>
        <taxon>Eukaryota</taxon>
        <taxon>Metazoa</taxon>
        <taxon>Ecdysozoa</taxon>
        <taxon>Arthropoda</taxon>
        <taxon>Hexapoda</taxon>
        <taxon>Insecta</taxon>
        <taxon>Pterygota</taxon>
        <taxon>Neoptera</taxon>
        <taxon>Paraneoptera</taxon>
        <taxon>Hemiptera</taxon>
        <taxon>Heteroptera</taxon>
        <taxon>Panheteroptera</taxon>
        <taxon>Cimicomorpha</taxon>
        <taxon>Cimicidae</taxon>
        <taxon>Cimex</taxon>
    </lineage>
</organism>